<comment type="subunit">
    <text evidence="5">Homodimer. The dihydroxyacetone kinase complex is composed of a homodimer of DhaM, a homodimer of DhaK and the subunit DhaL.</text>
</comment>
<evidence type="ECO:0000256" key="1">
    <source>
        <dbReference type="ARBA" id="ARBA00001113"/>
    </source>
</evidence>
<name>A0ABV3X7F0_9FIRM</name>
<dbReference type="InterPro" id="IPR004701">
    <property type="entry name" value="PTS_EIIA_man-typ"/>
</dbReference>
<evidence type="ECO:0000259" key="6">
    <source>
        <dbReference type="PROSITE" id="PS51096"/>
    </source>
</evidence>
<feature type="domain" description="PTS EIIA type-4" evidence="6">
    <location>
        <begin position="1"/>
        <end position="128"/>
    </location>
</feature>
<comment type="catalytic activity">
    <reaction evidence="1">
        <text>dihydroxyacetone + phosphoenolpyruvate = dihydroxyacetone phosphate + pyruvate</text>
        <dbReference type="Rhea" id="RHEA:18381"/>
        <dbReference type="ChEBI" id="CHEBI:15361"/>
        <dbReference type="ChEBI" id="CHEBI:16016"/>
        <dbReference type="ChEBI" id="CHEBI:57642"/>
        <dbReference type="ChEBI" id="CHEBI:58702"/>
        <dbReference type="EC" id="2.7.1.121"/>
    </reaction>
</comment>
<comment type="caution">
    <text evidence="7">The sequence shown here is derived from an EMBL/GenBank/DDBJ whole genome shotgun (WGS) entry which is preliminary data.</text>
</comment>
<proteinExistence type="predicted"/>
<dbReference type="RefSeq" id="WP_368847849.1">
    <property type="nucleotide sequence ID" value="NZ_CP194411.1"/>
</dbReference>
<keyword evidence="4 7" id="KW-0808">Transferase</keyword>
<dbReference type="PROSITE" id="PS51096">
    <property type="entry name" value="PTS_EIIA_TYPE_4"/>
    <property type="match status" value="1"/>
</dbReference>
<evidence type="ECO:0000256" key="4">
    <source>
        <dbReference type="ARBA" id="ARBA00022679"/>
    </source>
</evidence>
<protein>
    <recommendedName>
        <fullName evidence="3">phosphoenolpyruvate--glycerone phosphotransferase</fullName>
        <ecNumber evidence="3">2.7.1.121</ecNumber>
    </recommendedName>
</protein>
<dbReference type="InterPro" id="IPR012844">
    <property type="entry name" value="DhaM_N"/>
</dbReference>
<reference evidence="7 8" key="1">
    <citation type="submission" date="2023-04" db="EMBL/GenBank/DDBJ databases">
        <title>Genome Sequence of Selenomonas sputigena ATCC 33150.</title>
        <authorList>
            <person name="Miller D.P."/>
            <person name="Anvari S."/>
            <person name="Polson S.W."/>
            <person name="Macdonald M."/>
            <person name="Mcdowell J.V."/>
        </authorList>
    </citation>
    <scope>NUCLEOTIDE SEQUENCE [LARGE SCALE GENOMIC DNA]</scope>
    <source>
        <strain evidence="7 8">ATCC 33150</strain>
    </source>
</reference>
<dbReference type="EMBL" id="JARVLH010000008">
    <property type="protein sequence ID" value="MEX5286128.1"/>
    <property type="molecule type" value="Genomic_DNA"/>
</dbReference>
<dbReference type="EC" id="2.7.1.121" evidence="3"/>
<comment type="function">
    <text evidence="2">Component of the dihydroxyacetone kinase complex, which is responsible for the phosphoenolpyruvate (PEP)-dependent phosphorylation of dihydroxyacetone. DhaM serves as the phosphoryl donor. Is phosphorylated by phosphoenolpyruvate in an EI- and HPr-dependent reaction, and a phosphorelay system on histidine residues finally leads to phosphoryl transfer to DhaL and dihydroxyacetone.</text>
</comment>
<dbReference type="Pfam" id="PF03610">
    <property type="entry name" value="EIIA-man"/>
    <property type="match status" value="1"/>
</dbReference>
<evidence type="ECO:0000313" key="8">
    <source>
        <dbReference type="Proteomes" id="UP001559623"/>
    </source>
</evidence>
<dbReference type="InterPro" id="IPR039643">
    <property type="entry name" value="DhaM"/>
</dbReference>
<dbReference type="Gene3D" id="3.40.50.510">
    <property type="entry name" value="Phosphotransferase system, mannose-type IIA component"/>
    <property type="match status" value="1"/>
</dbReference>
<dbReference type="GO" id="GO:0047324">
    <property type="term" value="F:phosphoenolpyruvate-glycerone phosphotransferase activity"/>
    <property type="evidence" value="ECO:0007669"/>
    <property type="project" value="UniProtKB-EC"/>
</dbReference>
<evidence type="ECO:0000256" key="2">
    <source>
        <dbReference type="ARBA" id="ARBA00002788"/>
    </source>
</evidence>
<organism evidence="7 8">
    <name type="scientific">Selenomonas sputigena</name>
    <dbReference type="NCBI Taxonomy" id="69823"/>
    <lineage>
        <taxon>Bacteria</taxon>
        <taxon>Bacillati</taxon>
        <taxon>Bacillota</taxon>
        <taxon>Negativicutes</taxon>
        <taxon>Selenomonadales</taxon>
        <taxon>Selenomonadaceae</taxon>
        <taxon>Selenomonas</taxon>
    </lineage>
</organism>
<dbReference type="NCBIfam" id="TIGR02364">
    <property type="entry name" value="dha_pts"/>
    <property type="match status" value="1"/>
</dbReference>
<evidence type="ECO:0000256" key="5">
    <source>
        <dbReference type="ARBA" id="ARBA00046577"/>
    </source>
</evidence>
<dbReference type="PANTHER" id="PTHR38594:SF1">
    <property type="entry name" value="PEP-DEPENDENT DIHYDROXYACETONE KINASE, PHOSPHORYL DONOR SUBUNIT DHAM"/>
    <property type="match status" value="1"/>
</dbReference>
<gene>
    <name evidence="7" type="primary">dhaM</name>
    <name evidence="7" type="ORF">QCO44_10950</name>
</gene>
<keyword evidence="8" id="KW-1185">Reference proteome</keyword>
<dbReference type="SUPFAM" id="SSF53062">
    <property type="entry name" value="PTS system fructose IIA component-like"/>
    <property type="match status" value="1"/>
</dbReference>
<evidence type="ECO:0000256" key="3">
    <source>
        <dbReference type="ARBA" id="ARBA00012095"/>
    </source>
</evidence>
<evidence type="ECO:0000313" key="7">
    <source>
        <dbReference type="EMBL" id="MEX5286128.1"/>
    </source>
</evidence>
<dbReference type="PANTHER" id="PTHR38594">
    <property type="entry name" value="PEP-DEPENDENT DIHYDROXYACETONE KINASE, PHOSPHORYL DONOR SUBUNIT DHAM"/>
    <property type="match status" value="1"/>
</dbReference>
<accession>A0ABV3X7F0</accession>
<dbReference type="Proteomes" id="UP001559623">
    <property type="component" value="Unassembled WGS sequence"/>
</dbReference>
<sequence length="128" mass="13441">MFGIVIVSHSEKLAEGVTELMRMMAHDVKAAAAGGTEDGGLGTSYEKISAAIDAVYTDDGVAVLMDMGSAVMTAEMVLEDMEDRQIKLIDAPLVEGAVLAAVESAAGTPLDALAEKVQEARNMRKIEN</sequence>
<keyword evidence="7" id="KW-0418">Kinase</keyword>
<dbReference type="InterPro" id="IPR036662">
    <property type="entry name" value="PTS_EIIA_man-typ_sf"/>
</dbReference>